<sequence length="287" mass="31856">MSRVAYVNGTYRPHGDATVHVEDRGFQFADGVYEVWSIFDGRLADFDAHMTRLHRSLNELRIPIPMTREALTQVLKETVRRNRVRDGIVYLQVTRGTARRDHPFPAEGTPPSVVVTAKSIPQAKAEATAAKGVAVVTQPDIRWGRCDIKTVGLLPNVLAKQAARERGAYEAWMVDEMGLVTEGSSTNAWIVDENGKLRTRDTQANILRGCTRAAILELIKEEGVEFEERAFSVDEAKRAKEAFFTAAGAWVMPAVSIDGVKIGNGKPGPITKKLRELYLDQARRDAI</sequence>
<dbReference type="GO" id="GO:0005829">
    <property type="term" value="C:cytosol"/>
    <property type="evidence" value="ECO:0007669"/>
    <property type="project" value="TreeGrafter"/>
</dbReference>
<name>A0A7W6NPV7_9CAUL</name>
<evidence type="ECO:0000313" key="14">
    <source>
        <dbReference type="EMBL" id="MBB4082939.1"/>
    </source>
</evidence>
<comment type="pathway">
    <text evidence="5">Amino-acid biosynthesis; L-leucine biosynthesis; L-leucine from 3-methyl-2-oxobutanoate: step 4/4.</text>
</comment>
<dbReference type="InterPro" id="IPR043131">
    <property type="entry name" value="BCAT-like_N"/>
</dbReference>
<dbReference type="EMBL" id="JACIDM010000002">
    <property type="protein sequence ID" value="MBB4082939.1"/>
    <property type="molecule type" value="Genomic_DNA"/>
</dbReference>
<comment type="catalytic activity">
    <reaction evidence="12">
        <text>L-isoleucine + 2-oxoglutarate = (S)-3-methyl-2-oxopentanoate + L-glutamate</text>
        <dbReference type="Rhea" id="RHEA:24801"/>
        <dbReference type="ChEBI" id="CHEBI:16810"/>
        <dbReference type="ChEBI" id="CHEBI:29985"/>
        <dbReference type="ChEBI" id="CHEBI:35146"/>
        <dbReference type="ChEBI" id="CHEBI:58045"/>
        <dbReference type="EC" id="2.6.1.42"/>
    </reaction>
</comment>
<dbReference type="PANTHER" id="PTHR42743">
    <property type="entry name" value="AMINO-ACID AMINOTRANSFERASE"/>
    <property type="match status" value="1"/>
</dbReference>
<organism evidence="14 15">
    <name type="scientific">Brevundimonas lenta</name>
    <dbReference type="NCBI Taxonomy" id="424796"/>
    <lineage>
        <taxon>Bacteria</taxon>
        <taxon>Pseudomonadati</taxon>
        <taxon>Pseudomonadota</taxon>
        <taxon>Alphaproteobacteria</taxon>
        <taxon>Caulobacterales</taxon>
        <taxon>Caulobacteraceae</taxon>
        <taxon>Brevundimonas</taxon>
    </lineage>
</organism>
<dbReference type="FunFam" id="3.20.10.10:FF:000002">
    <property type="entry name" value="D-alanine aminotransferase"/>
    <property type="match status" value="1"/>
</dbReference>
<dbReference type="InterPro" id="IPR036038">
    <property type="entry name" value="Aminotransferase-like"/>
</dbReference>
<evidence type="ECO:0000256" key="1">
    <source>
        <dbReference type="ARBA" id="ARBA00001933"/>
    </source>
</evidence>
<dbReference type="NCBIfam" id="NF005209">
    <property type="entry name" value="PRK06680.1"/>
    <property type="match status" value="1"/>
</dbReference>
<protein>
    <recommendedName>
        <fullName evidence="8">Probable branched-chain-amino-acid aminotransferase</fullName>
        <ecNumber evidence="7">2.6.1.42</ecNumber>
    </recommendedName>
</protein>
<dbReference type="Gene3D" id="3.20.10.10">
    <property type="entry name" value="D-amino Acid Aminotransferase, subunit A, domain 2"/>
    <property type="match status" value="1"/>
</dbReference>
<evidence type="ECO:0000256" key="6">
    <source>
        <dbReference type="ARBA" id="ARBA00009320"/>
    </source>
</evidence>
<dbReference type="PANTHER" id="PTHR42743:SF11">
    <property type="entry name" value="AMINODEOXYCHORISMATE LYASE"/>
    <property type="match status" value="1"/>
</dbReference>
<keyword evidence="14" id="KW-0808">Transferase</keyword>
<evidence type="ECO:0000256" key="3">
    <source>
        <dbReference type="ARBA" id="ARBA00004824"/>
    </source>
</evidence>
<dbReference type="Proteomes" id="UP000529946">
    <property type="component" value="Unassembled WGS sequence"/>
</dbReference>
<dbReference type="CDD" id="cd01558">
    <property type="entry name" value="D-AAT_like"/>
    <property type="match status" value="1"/>
</dbReference>
<gene>
    <name evidence="14" type="ORF">GGR12_001805</name>
</gene>
<dbReference type="GO" id="GO:0009082">
    <property type="term" value="P:branched-chain amino acid biosynthetic process"/>
    <property type="evidence" value="ECO:0007669"/>
    <property type="project" value="UniProtKB-KW"/>
</dbReference>
<evidence type="ECO:0000256" key="11">
    <source>
        <dbReference type="ARBA" id="ARBA00048212"/>
    </source>
</evidence>
<comment type="function">
    <text evidence="2">Acts on leucine, isoleucine and valine.</text>
</comment>
<comment type="pathway">
    <text evidence="4">Amino-acid biosynthesis; L-valine biosynthesis; L-valine from pyruvate: step 4/4.</text>
</comment>
<dbReference type="InterPro" id="IPR001544">
    <property type="entry name" value="Aminotrans_IV"/>
</dbReference>
<comment type="catalytic activity">
    <reaction evidence="11">
        <text>L-valine + 2-oxoglutarate = 3-methyl-2-oxobutanoate + L-glutamate</text>
        <dbReference type="Rhea" id="RHEA:24813"/>
        <dbReference type="ChEBI" id="CHEBI:11851"/>
        <dbReference type="ChEBI" id="CHEBI:16810"/>
        <dbReference type="ChEBI" id="CHEBI:29985"/>
        <dbReference type="ChEBI" id="CHEBI:57762"/>
        <dbReference type="EC" id="2.6.1.42"/>
    </reaction>
</comment>
<dbReference type="GO" id="GO:0008652">
    <property type="term" value="P:amino acid biosynthetic process"/>
    <property type="evidence" value="ECO:0007669"/>
    <property type="project" value="UniProtKB-ARBA"/>
</dbReference>
<keyword evidence="10" id="KW-0028">Amino-acid biosynthesis</keyword>
<evidence type="ECO:0000313" key="15">
    <source>
        <dbReference type="Proteomes" id="UP000529946"/>
    </source>
</evidence>
<dbReference type="SUPFAM" id="SSF56752">
    <property type="entry name" value="D-aminoacid aminotransferase-like PLP-dependent enzymes"/>
    <property type="match status" value="1"/>
</dbReference>
<comment type="pathway">
    <text evidence="3">Amino-acid biosynthesis; L-isoleucine biosynthesis; L-isoleucine from 2-oxobutanoate: step 4/4.</text>
</comment>
<dbReference type="Pfam" id="PF01063">
    <property type="entry name" value="Aminotran_4"/>
    <property type="match status" value="1"/>
</dbReference>
<comment type="cofactor">
    <cofactor evidence="1">
        <name>pyridoxal 5'-phosphate</name>
        <dbReference type="ChEBI" id="CHEBI:597326"/>
    </cofactor>
</comment>
<evidence type="ECO:0000256" key="9">
    <source>
        <dbReference type="ARBA" id="ARBA00022898"/>
    </source>
</evidence>
<accession>A0A7W6NPV7</accession>
<comment type="similarity">
    <text evidence="6">Belongs to the class-IV pyridoxal-phosphate-dependent aminotransferase family.</text>
</comment>
<keyword evidence="15" id="KW-1185">Reference proteome</keyword>
<evidence type="ECO:0000256" key="5">
    <source>
        <dbReference type="ARBA" id="ARBA00005072"/>
    </source>
</evidence>
<evidence type="ECO:0000256" key="2">
    <source>
        <dbReference type="ARBA" id="ARBA00003109"/>
    </source>
</evidence>
<evidence type="ECO:0000256" key="4">
    <source>
        <dbReference type="ARBA" id="ARBA00004931"/>
    </source>
</evidence>
<dbReference type="InterPro" id="IPR050571">
    <property type="entry name" value="Class-IV_PLP-Dep_Aminotrnsfr"/>
</dbReference>
<dbReference type="RefSeq" id="WP_183204086.1">
    <property type="nucleotide sequence ID" value="NZ_BAAAER010000001.1"/>
</dbReference>
<evidence type="ECO:0000256" key="12">
    <source>
        <dbReference type="ARBA" id="ARBA00048798"/>
    </source>
</evidence>
<dbReference type="GO" id="GO:0004084">
    <property type="term" value="F:branched-chain-amino-acid transaminase activity"/>
    <property type="evidence" value="ECO:0007669"/>
    <property type="project" value="UniProtKB-EC"/>
</dbReference>
<keyword evidence="14" id="KW-0032">Aminotransferase</keyword>
<comment type="catalytic activity">
    <reaction evidence="13">
        <text>L-leucine + 2-oxoglutarate = 4-methyl-2-oxopentanoate + L-glutamate</text>
        <dbReference type="Rhea" id="RHEA:18321"/>
        <dbReference type="ChEBI" id="CHEBI:16810"/>
        <dbReference type="ChEBI" id="CHEBI:17865"/>
        <dbReference type="ChEBI" id="CHEBI:29985"/>
        <dbReference type="ChEBI" id="CHEBI:57427"/>
        <dbReference type="EC" id="2.6.1.42"/>
    </reaction>
</comment>
<evidence type="ECO:0000256" key="7">
    <source>
        <dbReference type="ARBA" id="ARBA00013053"/>
    </source>
</evidence>
<evidence type="ECO:0000256" key="8">
    <source>
        <dbReference type="ARBA" id="ARBA00014472"/>
    </source>
</evidence>
<comment type="caution">
    <text evidence="14">The sequence shown here is derived from an EMBL/GenBank/DDBJ whole genome shotgun (WGS) entry which is preliminary data.</text>
</comment>
<dbReference type="AlphaFoldDB" id="A0A7W6NPV7"/>
<keyword evidence="10" id="KW-0100">Branched-chain amino acid biosynthesis</keyword>
<evidence type="ECO:0000256" key="10">
    <source>
        <dbReference type="ARBA" id="ARBA00023304"/>
    </source>
</evidence>
<reference evidence="14 15" key="1">
    <citation type="submission" date="2020-08" db="EMBL/GenBank/DDBJ databases">
        <title>Genomic Encyclopedia of Type Strains, Phase IV (KMG-IV): sequencing the most valuable type-strain genomes for metagenomic binning, comparative biology and taxonomic classification.</title>
        <authorList>
            <person name="Goeker M."/>
        </authorList>
    </citation>
    <scope>NUCLEOTIDE SEQUENCE [LARGE SCALE GENOMIC DNA]</scope>
    <source>
        <strain evidence="14 15">DSM 23960</strain>
    </source>
</reference>
<keyword evidence="9" id="KW-0663">Pyridoxal phosphate</keyword>
<dbReference type="Gene3D" id="3.30.470.10">
    <property type="match status" value="1"/>
</dbReference>
<dbReference type="InterPro" id="IPR043132">
    <property type="entry name" value="BCAT-like_C"/>
</dbReference>
<evidence type="ECO:0000256" key="13">
    <source>
        <dbReference type="ARBA" id="ARBA00049229"/>
    </source>
</evidence>
<proteinExistence type="inferred from homology"/>
<dbReference type="EC" id="2.6.1.42" evidence="7"/>